<name>A0ABD3GRZ4_9MARC</name>
<reference evidence="2 3" key="1">
    <citation type="submission" date="2024-09" db="EMBL/GenBank/DDBJ databases">
        <title>Chromosome-scale assembly of Riccia sorocarpa.</title>
        <authorList>
            <person name="Paukszto L."/>
        </authorList>
    </citation>
    <scope>NUCLEOTIDE SEQUENCE [LARGE SCALE GENOMIC DNA]</scope>
    <source>
        <strain evidence="2">LP-2024</strain>
        <tissue evidence="2">Aerial parts of the thallus</tissue>
    </source>
</reference>
<dbReference type="AlphaFoldDB" id="A0ABD3GRZ4"/>
<sequence length="349" mass="39186">MTRPPRPKYPSDCKNYHELRKPGLAHTIRLPEELLQTYDDLKRSLGPRTTHADVVHFLFEAADPAIQAALQSANFRVVIDSQEDAMQHDIEEADPDIDLGDVADDSEESDDETVAEAGSIVEVRNNFTIPDSQPEINPITATPVAIEAVNAFWSKELEKNHGTPDITARLSIKITSRKICCVKECRLSYTWIAQLREYCREHALPQSGAKLQLVQRVSVHLNLPEAGATTEIQRTRPLKYPELAANDIAYKLKSWIYTCAKNAAVRGDTTPKLLTLDIPNAADHWAGDHSTCRTLPGNRKCVLENWNDQTQQKYPAGGETHKAVKDFLRNHTRFDMSEKADSIRKIATV</sequence>
<gene>
    <name evidence="2" type="ORF">R1sor_023826</name>
</gene>
<dbReference type="EMBL" id="JBJQOH010000007">
    <property type="protein sequence ID" value="KAL3680870.1"/>
    <property type="molecule type" value="Genomic_DNA"/>
</dbReference>
<proteinExistence type="predicted"/>
<dbReference type="InterPro" id="IPR036361">
    <property type="entry name" value="SAP_dom_sf"/>
</dbReference>
<dbReference type="InterPro" id="IPR003034">
    <property type="entry name" value="SAP_dom"/>
</dbReference>
<dbReference type="Proteomes" id="UP001633002">
    <property type="component" value="Unassembled WGS sequence"/>
</dbReference>
<dbReference type="PROSITE" id="PS50800">
    <property type="entry name" value="SAP"/>
    <property type="match status" value="1"/>
</dbReference>
<dbReference type="SUPFAM" id="SSF68906">
    <property type="entry name" value="SAP domain"/>
    <property type="match status" value="1"/>
</dbReference>
<keyword evidence="3" id="KW-1185">Reference proteome</keyword>
<comment type="caution">
    <text evidence="2">The sequence shown here is derived from an EMBL/GenBank/DDBJ whole genome shotgun (WGS) entry which is preliminary data.</text>
</comment>
<accession>A0ABD3GRZ4</accession>
<organism evidence="2 3">
    <name type="scientific">Riccia sorocarpa</name>
    <dbReference type="NCBI Taxonomy" id="122646"/>
    <lineage>
        <taxon>Eukaryota</taxon>
        <taxon>Viridiplantae</taxon>
        <taxon>Streptophyta</taxon>
        <taxon>Embryophyta</taxon>
        <taxon>Marchantiophyta</taxon>
        <taxon>Marchantiopsida</taxon>
        <taxon>Marchantiidae</taxon>
        <taxon>Marchantiales</taxon>
        <taxon>Ricciaceae</taxon>
        <taxon>Riccia</taxon>
    </lineage>
</organism>
<evidence type="ECO:0000313" key="3">
    <source>
        <dbReference type="Proteomes" id="UP001633002"/>
    </source>
</evidence>
<evidence type="ECO:0000259" key="1">
    <source>
        <dbReference type="PROSITE" id="PS50800"/>
    </source>
</evidence>
<feature type="domain" description="SAP" evidence="1">
    <location>
        <begin position="187"/>
        <end position="221"/>
    </location>
</feature>
<protein>
    <recommendedName>
        <fullName evidence="1">SAP domain-containing protein</fullName>
    </recommendedName>
</protein>
<evidence type="ECO:0000313" key="2">
    <source>
        <dbReference type="EMBL" id="KAL3680870.1"/>
    </source>
</evidence>